<keyword evidence="4" id="KW-1185">Reference proteome</keyword>
<protein>
    <submittedName>
        <fullName evidence="3">Carbon-nitrogen hydrolase family protein</fullName>
    </submittedName>
</protein>
<dbReference type="Gene3D" id="3.60.110.10">
    <property type="entry name" value="Carbon-nitrogen hydrolase"/>
    <property type="match status" value="1"/>
</dbReference>
<dbReference type="GO" id="GO:0016787">
    <property type="term" value="F:hydrolase activity"/>
    <property type="evidence" value="ECO:0007669"/>
    <property type="project" value="UniProtKB-KW"/>
</dbReference>
<reference evidence="3 4" key="1">
    <citation type="journal article" date="2021" name="Sci. Rep.">
        <title>The distribution of antibiotic resistance genes in chicken gut microbiota commensals.</title>
        <authorList>
            <person name="Juricova H."/>
            <person name="Matiasovicova J."/>
            <person name="Kubasova T."/>
            <person name="Cejkova D."/>
            <person name="Rychlik I."/>
        </authorList>
    </citation>
    <scope>NUCLEOTIDE SEQUENCE [LARGE SCALE GENOMIC DNA]</scope>
    <source>
        <strain evidence="3 4">An411</strain>
    </source>
</reference>
<dbReference type="CDD" id="cd07572">
    <property type="entry name" value="nit"/>
    <property type="match status" value="1"/>
</dbReference>
<dbReference type="PANTHER" id="PTHR23088">
    <property type="entry name" value="NITRILASE-RELATED"/>
    <property type="match status" value="1"/>
</dbReference>
<dbReference type="Proteomes" id="UP000719500">
    <property type="component" value="Unassembled WGS sequence"/>
</dbReference>
<dbReference type="InterPro" id="IPR036526">
    <property type="entry name" value="C-N_Hydrolase_sf"/>
</dbReference>
<gene>
    <name evidence="3" type="ORF">H9X91_10310</name>
</gene>
<dbReference type="PANTHER" id="PTHR23088:SF30">
    <property type="entry name" value="OMEGA-AMIDASE NIT2"/>
    <property type="match status" value="1"/>
</dbReference>
<dbReference type="Pfam" id="PF00795">
    <property type="entry name" value="CN_hydrolase"/>
    <property type="match status" value="1"/>
</dbReference>
<evidence type="ECO:0000313" key="4">
    <source>
        <dbReference type="Proteomes" id="UP000719500"/>
    </source>
</evidence>
<dbReference type="EMBL" id="JACSNX010000017">
    <property type="protein sequence ID" value="MBM6851825.1"/>
    <property type="molecule type" value="Genomic_DNA"/>
</dbReference>
<dbReference type="SUPFAM" id="SSF56317">
    <property type="entry name" value="Carbon-nitrogen hydrolase"/>
    <property type="match status" value="1"/>
</dbReference>
<comment type="caution">
    <text evidence="3">The sequence shown here is derived from an EMBL/GenBank/DDBJ whole genome shotgun (WGS) entry which is preliminary data.</text>
</comment>
<organism evidence="3 4">
    <name type="scientific">Oscillibacter valericigenes</name>
    <dbReference type="NCBI Taxonomy" id="351091"/>
    <lineage>
        <taxon>Bacteria</taxon>
        <taxon>Bacillati</taxon>
        <taxon>Bacillota</taxon>
        <taxon>Clostridia</taxon>
        <taxon>Eubacteriales</taxon>
        <taxon>Oscillospiraceae</taxon>
        <taxon>Oscillibacter</taxon>
    </lineage>
</organism>
<dbReference type="RefSeq" id="WP_204804847.1">
    <property type="nucleotide sequence ID" value="NZ_JACSNX010000017.1"/>
</dbReference>
<dbReference type="InterPro" id="IPR045254">
    <property type="entry name" value="Nit1/2_C-N_Hydrolase"/>
</dbReference>
<evidence type="ECO:0000256" key="1">
    <source>
        <dbReference type="ARBA" id="ARBA00022801"/>
    </source>
</evidence>
<accession>A0ABS2FY52</accession>
<evidence type="ECO:0000259" key="2">
    <source>
        <dbReference type="PROSITE" id="PS50263"/>
    </source>
</evidence>
<proteinExistence type="predicted"/>
<dbReference type="PROSITE" id="PS50263">
    <property type="entry name" value="CN_HYDROLASE"/>
    <property type="match status" value="1"/>
</dbReference>
<keyword evidence="1 3" id="KW-0378">Hydrolase</keyword>
<evidence type="ECO:0000313" key="3">
    <source>
        <dbReference type="EMBL" id="MBM6851825.1"/>
    </source>
</evidence>
<feature type="domain" description="CN hydrolase" evidence="2">
    <location>
        <begin position="1"/>
        <end position="245"/>
    </location>
</feature>
<name>A0ABS2FY52_9FIRM</name>
<sequence>MRVALIQMPVVPDKQRNIQTALAKIREAADNGADFAVLPEMFCCPYDNSCFRPYGEPEGGEAQAALSALAAERKLYLVGGTVPELAGDQVYNTCYVYGPDGRQLARHRKAHLFDIDVPGGQRFRESDTFSRGNAVTTFETAFGTMGLCVCFDLRFEELARCMCLRGAKVIFVPAAFNMTTGPAHWEILFRQRAVDNQCFTVGVAPARDEAASYVSYGNSIAVDPWGTVLCRAGAEETTLYADLDLDRLAAVRTQLPILSGRRTDLYEIGER</sequence>
<dbReference type="InterPro" id="IPR003010">
    <property type="entry name" value="C-N_Hydrolase"/>
</dbReference>